<gene>
    <name evidence="1" type="ORF">ACFR9S_03935</name>
</gene>
<sequence>MERRQFLAAAGLSLAVPTAGCTAPGNATETPAPQRVTVSFSNDSDRALVFTAAAIAAGFGGVELTYADSETETFPDAETVADEPTQAWEQAVTFTPLGDAQRRQFRSTAGSGTGIEFEPMPYGSTVVTAVADPIAESPMWSIGSGTCGAVKEASFEVAVDAAGIVHRSTTCTDTPSA</sequence>
<organism evidence="1 2">
    <name type="scientific">Halolamina salina</name>
    <dbReference type="NCBI Taxonomy" id="1220023"/>
    <lineage>
        <taxon>Archaea</taxon>
        <taxon>Methanobacteriati</taxon>
        <taxon>Methanobacteriota</taxon>
        <taxon>Stenosarchaea group</taxon>
        <taxon>Halobacteria</taxon>
        <taxon>Halobacteriales</taxon>
        <taxon>Haloferacaceae</taxon>
    </lineage>
</organism>
<dbReference type="Proteomes" id="UP001597111">
    <property type="component" value="Unassembled WGS sequence"/>
</dbReference>
<dbReference type="RefSeq" id="WP_379818105.1">
    <property type="nucleotide sequence ID" value="NZ_JBHUDH010000033.1"/>
</dbReference>
<evidence type="ECO:0000313" key="2">
    <source>
        <dbReference type="Proteomes" id="UP001597111"/>
    </source>
</evidence>
<accession>A0ABD6B3F4</accession>
<protein>
    <submittedName>
        <fullName evidence="1">Uncharacterized protein</fullName>
    </submittedName>
</protein>
<keyword evidence="2" id="KW-1185">Reference proteome</keyword>
<reference evidence="1 2" key="1">
    <citation type="journal article" date="2019" name="Int. J. Syst. Evol. Microbiol.">
        <title>The Global Catalogue of Microorganisms (GCM) 10K type strain sequencing project: providing services to taxonomists for standard genome sequencing and annotation.</title>
        <authorList>
            <consortium name="The Broad Institute Genomics Platform"/>
            <consortium name="The Broad Institute Genome Sequencing Center for Infectious Disease"/>
            <person name="Wu L."/>
            <person name="Ma J."/>
        </authorList>
    </citation>
    <scope>NUCLEOTIDE SEQUENCE [LARGE SCALE GENOMIC DNA]</scope>
    <source>
        <strain evidence="1 2">CGMCC 1.12285</strain>
    </source>
</reference>
<proteinExistence type="predicted"/>
<name>A0ABD6B3F4_9EURY</name>
<comment type="caution">
    <text evidence="1">The sequence shown here is derived from an EMBL/GenBank/DDBJ whole genome shotgun (WGS) entry which is preliminary data.</text>
</comment>
<evidence type="ECO:0000313" key="1">
    <source>
        <dbReference type="EMBL" id="MFD1525452.1"/>
    </source>
</evidence>
<dbReference type="EMBL" id="JBHUDH010000033">
    <property type="protein sequence ID" value="MFD1525452.1"/>
    <property type="molecule type" value="Genomic_DNA"/>
</dbReference>
<dbReference type="AlphaFoldDB" id="A0ABD6B3F4"/>